<feature type="compositionally biased region" description="Basic and acidic residues" evidence="1">
    <location>
        <begin position="221"/>
        <end position="231"/>
    </location>
</feature>
<evidence type="ECO:0000256" key="1">
    <source>
        <dbReference type="SAM" id="MobiDB-lite"/>
    </source>
</evidence>
<feature type="compositionally biased region" description="Basic residues" evidence="1">
    <location>
        <begin position="173"/>
        <end position="186"/>
    </location>
</feature>
<dbReference type="AlphaFoldDB" id="A0A2T2ND30"/>
<accession>A0A2T2ND30</accession>
<proteinExistence type="predicted"/>
<feature type="region of interest" description="Disordered" evidence="1">
    <location>
        <begin position="15"/>
        <end position="56"/>
    </location>
</feature>
<name>A0A2T2ND30_CORCC</name>
<dbReference type="InterPro" id="IPR024526">
    <property type="entry name" value="DUF3807"/>
</dbReference>
<feature type="compositionally biased region" description="Polar residues" evidence="1">
    <location>
        <begin position="126"/>
        <end position="142"/>
    </location>
</feature>
<reference evidence="2 3" key="1">
    <citation type="journal article" date="2018" name="Front. Microbiol.">
        <title>Genome-Wide Analysis of Corynespora cassiicola Leaf Fall Disease Putative Effectors.</title>
        <authorList>
            <person name="Lopez D."/>
            <person name="Ribeiro S."/>
            <person name="Label P."/>
            <person name="Fumanal B."/>
            <person name="Venisse J.S."/>
            <person name="Kohler A."/>
            <person name="de Oliveira R.R."/>
            <person name="Labutti K."/>
            <person name="Lipzen A."/>
            <person name="Lail K."/>
            <person name="Bauer D."/>
            <person name="Ohm R.A."/>
            <person name="Barry K.W."/>
            <person name="Spatafora J."/>
            <person name="Grigoriev I.V."/>
            <person name="Martin F.M."/>
            <person name="Pujade-Renaud V."/>
        </authorList>
    </citation>
    <scope>NUCLEOTIDE SEQUENCE [LARGE SCALE GENOMIC DNA]</scope>
    <source>
        <strain evidence="2 3">Philippines</strain>
    </source>
</reference>
<feature type="compositionally biased region" description="Basic and acidic residues" evidence="1">
    <location>
        <begin position="187"/>
        <end position="203"/>
    </location>
</feature>
<dbReference type="Proteomes" id="UP000240883">
    <property type="component" value="Unassembled WGS sequence"/>
</dbReference>
<sequence>MEPPPVTEADLRRFHATHFPHTPIPQHFVTGAHGESYEGGGSDEFEDAEADDGLGYYEDGFKRTLTDEQIAIFRHSEIQAILRERRRQRDGNASPKPETAPMDVADSPKQHAPQAPVIGRPDVDETTNMASPLSQATGTPTSADDGVIHGRIEKPGFSTPNYTKVGARSRAQNAKKRNNYRKKERALKKEREKEARKNRRNQEAEESDEWDPWHQATGLDAIKDEKVELDY</sequence>
<organism evidence="2 3">
    <name type="scientific">Corynespora cassiicola Philippines</name>
    <dbReference type="NCBI Taxonomy" id="1448308"/>
    <lineage>
        <taxon>Eukaryota</taxon>
        <taxon>Fungi</taxon>
        <taxon>Dikarya</taxon>
        <taxon>Ascomycota</taxon>
        <taxon>Pezizomycotina</taxon>
        <taxon>Dothideomycetes</taxon>
        <taxon>Pleosporomycetidae</taxon>
        <taxon>Pleosporales</taxon>
        <taxon>Corynesporascaceae</taxon>
        <taxon>Corynespora</taxon>
    </lineage>
</organism>
<protein>
    <submittedName>
        <fullName evidence="2">Uncharacterized protein</fullName>
    </submittedName>
</protein>
<evidence type="ECO:0000313" key="2">
    <source>
        <dbReference type="EMBL" id="PSN63351.1"/>
    </source>
</evidence>
<dbReference type="PANTHER" id="PTHR40642">
    <property type="entry name" value="YALI0F31295P"/>
    <property type="match status" value="1"/>
</dbReference>
<evidence type="ECO:0000313" key="3">
    <source>
        <dbReference type="Proteomes" id="UP000240883"/>
    </source>
</evidence>
<dbReference type="OrthoDB" id="5422320at2759"/>
<feature type="region of interest" description="Disordered" evidence="1">
    <location>
        <begin position="82"/>
        <end position="231"/>
    </location>
</feature>
<dbReference type="PANTHER" id="PTHR40642:SF1">
    <property type="entry name" value="YALI0F31295P"/>
    <property type="match status" value="1"/>
</dbReference>
<dbReference type="EMBL" id="KZ678140">
    <property type="protein sequence ID" value="PSN63351.1"/>
    <property type="molecule type" value="Genomic_DNA"/>
</dbReference>
<feature type="compositionally biased region" description="Acidic residues" evidence="1">
    <location>
        <begin position="41"/>
        <end position="52"/>
    </location>
</feature>
<keyword evidence="3" id="KW-1185">Reference proteome</keyword>
<dbReference type="STRING" id="1448308.A0A2T2ND30"/>
<gene>
    <name evidence="2" type="ORF">BS50DRAFT_637850</name>
</gene>
<dbReference type="Pfam" id="PF12720">
    <property type="entry name" value="DUF3807"/>
    <property type="match status" value="1"/>
</dbReference>